<dbReference type="Proteomes" id="UP001062263">
    <property type="component" value="Chromosome"/>
</dbReference>
<comment type="function">
    <text evidence="10">Catalyzes the transfer of an acyl group from acyl-phosphate (acyl-PO(4)) to glycerol-3-phosphate (G3P) to form lysophosphatidic acid (LPA). This enzyme utilizes acyl-phosphate as fatty acyl donor, but not acyl-CoA or acyl-ACP.</text>
</comment>
<accession>A0ABM7ZFH5</accession>
<keyword evidence="11" id="KW-0012">Acyltransferase</keyword>
<evidence type="ECO:0000256" key="5">
    <source>
        <dbReference type="ARBA" id="ARBA00022989"/>
    </source>
</evidence>
<organism evidence="11 12">
    <name type="scientific">Akkermansia biwaensis</name>
    <dbReference type="NCBI Taxonomy" id="2946555"/>
    <lineage>
        <taxon>Bacteria</taxon>
        <taxon>Pseudomonadati</taxon>
        <taxon>Verrucomicrobiota</taxon>
        <taxon>Verrucomicrobiia</taxon>
        <taxon>Verrucomicrobiales</taxon>
        <taxon>Akkermansiaceae</taxon>
        <taxon>Akkermansia</taxon>
    </lineage>
</organism>
<keyword evidence="5 10" id="KW-1133">Transmembrane helix</keyword>
<evidence type="ECO:0000313" key="11">
    <source>
        <dbReference type="EMBL" id="BDL43431.1"/>
    </source>
</evidence>
<comment type="similarity">
    <text evidence="10">Belongs to the PlsY family.</text>
</comment>
<dbReference type="InterPro" id="IPR003811">
    <property type="entry name" value="G3P_acylTferase_PlsY"/>
</dbReference>
<dbReference type="Pfam" id="PF02660">
    <property type="entry name" value="G3P_acyltransf"/>
    <property type="match status" value="1"/>
</dbReference>
<feature type="transmembrane region" description="Helical" evidence="10">
    <location>
        <begin position="88"/>
        <end position="111"/>
    </location>
</feature>
<evidence type="ECO:0000256" key="4">
    <source>
        <dbReference type="ARBA" id="ARBA00022692"/>
    </source>
</evidence>
<reference evidence="11" key="1">
    <citation type="submission" date="2022-06" db="EMBL/GenBank/DDBJ databases">
        <title>Akkermansia biwalacus sp. nov., an anaerobic mucin-degrading bacterium isolated from human intestine.</title>
        <authorList>
            <person name="Kobayashi Y."/>
            <person name="Inoue S."/>
            <person name="Kawahara T."/>
            <person name="Kohda N."/>
        </authorList>
    </citation>
    <scope>NUCLEOTIDE SEQUENCE</scope>
    <source>
        <strain evidence="11">WON2089</strain>
    </source>
</reference>
<dbReference type="PANTHER" id="PTHR30309:SF0">
    <property type="entry name" value="GLYCEROL-3-PHOSPHATE ACYLTRANSFERASE-RELATED"/>
    <property type="match status" value="1"/>
</dbReference>
<keyword evidence="7 10" id="KW-0472">Membrane</keyword>
<protein>
    <recommendedName>
        <fullName evidence="10">Glycerol-3-phosphate acyltransferase</fullName>
    </recommendedName>
    <alternativeName>
        <fullName evidence="10">Acyl-PO4 G3P acyltransferase</fullName>
    </alternativeName>
    <alternativeName>
        <fullName evidence="10">Acyl-phosphate--glycerol-3-phosphate acyltransferase</fullName>
    </alternativeName>
    <alternativeName>
        <fullName evidence="10">G3P acyltransferase</fullName>
        <shortName evidence="10">GPAT</shortName>
        <ecNumber evidence="10">2.3.1.275</ecNumber>
    </alternativeName>
    <alternativeName>
        <fullName evidence="10">Lysophosphatidic acid synthase</fullName>
        <shortName evidence="10">LPA synthase</shortName>
    </alternativeName>
</protein>
<comment type="catalytic activity">
    <reaction evidence="10">
        <text>an acyl phosphate + sn-glycerol 3-phosphate = a 1-acyl-sn-glycero-3-phosphate + phosphate</text>
        <dbReference type="Rhea" id="RHEA:34075"/>
        <dbReference type="ChEBI" id="CHEBI:43474"/>
        <dbReference type="ChEBI" id="CHEBI:57597"/>
        <dbReference type="ChEBI" id="CHEBI:57970"/>
        <dbReference type="ChEBI" id="CHEBI:59918"/>
        <dbReference type="EC" id="2.3.1.275"/>
    </reaction>
</comment>
<evidence type="ECO:0000256" key="1">
    <source>
        <dbReference type="ARBA" id="ARBA00022475"/>
    </source>
</evidence>
<keyword evidence="9 10" id="KW-1208">Phospholipid metabolism</keyword>
<feature type="transmembrane region" description="Helical" evidence="10">
    <location>
        <begin position="57"/>
        <end position="76"/>
    </location>
</feature>
<dbReference type="GO" id="GO:0016746">
    <property type="term" value="F:acyltransferase activity"/>
    <property type="evidence" value="ECO:0007669"/>
    <property type="project" value="UniProtKB-KW"/>
</dbReference>
<keyword evidence="1 10" id="KW-1003">Cell membrane</keyword>
<feature type="transmembrane region" description="Helical" evidence="10">
    <location>
        <begin position="180"/>
        <end position="197"/>
    </location>
</feature>
<keyword evidence="8 10" id="KW-0594">Phospholipid biosynthesis</keyword>
<evidence type="ECO:0000313" key="12">
    <source>
        <dbReference type="Proteomes" id="UP001062263"/>
    </source>
</evidence>
<keyword evidence="6 10" id="KW-0443">Lipid metabolism</keyword>
<keyword evidence="12" id="KW-1185">Reference proteome</keyword>
<dbReference type="NCBIfam" id="TIGR00023">
    <property type="entry name" value="glycerol-3-phosphate 1-O-acyltransferase PlsY"/>
    <property type="match status" value="1"/>
</dbReference>
<comment type="pathway">
    <text evidence="10">Lipid metabolism; phospholipid metabolism.</text>
</comment>
<evidence type="ECO:0000256" key="10">
    <source>
        <dbReference type="HAMAP-Rule" id="MF_01043"/>
    </source>
</evidence>
<keyword evidence="3 10" id="KW-0808">Transferase</keyword>
<keyword evidence="2 10" id="KW-0444">Lipid biosynthesis</keyword>
<dbReference type="HAMAP" id="MF_01043">
    <property type="entry name" value="PlsY"/>
    <property type="match status" value="1"/>
</dbReference>
<dbReference type="SMART" id="SM01207">
    <property type="entry name" value="G3P_acyltransf"/>
    <property type="match status" value="1"/>
</dbReference>
<sequence>MTAWIVLYIAASYLVGAVPFGYLAGRCRGLDLRKEGSCNIGATNAWRVLGWRWGAPVFALDFLKGFIPVFGALHWLPFLTGDSAGWDFNTAVVLVCFAVVLGHTYTCFLGFKGGKGVATTAGVLFALNPAVACTALATWLVLVGISGIVSLASILAAVAMIVAGWWMYPLAEGGSISSQVLYIAFFTLIGLLVIFKHRSNMARLFNGTEHSFYSKKSK</sequence>
<gene>
    <name evidence="10 11" type="primary">plsY</name>
    <name evidence="11" type="ORF">Abiwalacus_10050</name>
</gene>
<evidence type="ECO:0000256" key="2">
    <source>
        <dbReference type="ARBA" id="ARBA00022516"/>
    </source>
</evidence>
<evidence type="ECO:0000256" key="7">
    <source>
        <dbReference type="ARBA" id="ARBA00023136"/>
    </source>
</evidence>
<dbReference type="PANTHER" id="PTHR30309">
    <property type="entry name" value="INNER MEMBRANE PROTEIN YGIH"/>
    <property type="match status" value="1"/>
</dbReference>
<dbReference type="RefSeq" id="WP_215435570.1">
    <property type="nucleotide sequence ID" value="NZ_AP025943.1"/>
</dbReference>
<comment type="subcellular location">
    <subcellularLocation>
        <location evidence="10">Cell membrane</location>
        <topology evidence="10">Multi-pass membrane protein</topology>
    </subcellularLocation>
</comment>
<evidence type="ECO:0000256" key="6">
    <source>
        <dbReference type="ARBA" id="ARBA00023098"/>
    </source>
</evidence>
<evidence type="ECO:0000256" key="8">
    <source>
        <dbReference type="ARBA" id="ARBA00023209"/>
    </source>
</evidence>
<dbReference type="EC" id="2.3.1.275" evidence="10"/>
<feature type="transmembrane region" description="Helical" evidence="10">
    <location>
        <begin position="6"/>
        <end position="25"/>
    </location>
</feature>
<name>A0ABM7ZFH5_9BACT</name>
<keyword evidence="4 10" id="KW-0812">Transmembrane</keyword>
<feature type="transmembrane region" description="Helical" evidence="10">
    <location>
        <begin position="148"/>
        <end position="168"/>
    </location>
</feature>
<proteinExistence type="inferred from homology"/>
<dbReference type="EMBL" id="AP025943">
    <property type="protein sequence ID" value="BDL43431.1"/>
    <property type="molecule type" value="Genomic_DNA"/>
</dbReference>
<comment type="subunit">
    <text evidence="10">Probably interacts with PlsX.</text>
</comment>
<evidence type="ECO:0000256" key="9">
    <source>
        <dbReference type="ARBA" id="ARBA00023264"/>
    </source>
</evidence>
<evidence type="ECO:0000256" key="3">
    <source>
        <dbReference type="ARBA" id="ARBA00022679"/>
    </source>
</evidence>